<evidence type="ECO:0000313" key="2">
    <source>
        <dbReference type="EMBL" id="THV04189.1"/>
    </source>
</evidence>
<keyword evidence="1" id="KW-1133">Transmembrane helix</keyword>
<feature type="transmembrane region" description="Helical" evidence="1">
    <location>
        <begin position="12"/>
        <end position="30"/>
    </location>
</feature>
<accession>A0A4S8MNR6</accession>
<dbReference type="Proteomes" id="UP000297245">
    <property type="component" value="Unassembled WGS sequence"/>
</dbReference>
<feature type="transmembrane region" description="Helical" evidence="1">
    <location>
        <begin position="132"/>
        <end position="156"/>
    </location>
</feature>
<proteinExistence type="predicted"/>
<feature type="transmembrane region" description="Helical" evidence="1">
    <location>
        <begin position="51"/>
        <end position="69"/>
    </location>
</feature>
<feature type="transmembrane region" description="Helical" evidence="1">
    <location>
        <begin position="216"/>
        <end position="238"/>
    </location>
</feature>
<feature type="transmembrane region" description="Helical" evidence="1">
    <location>
        <begin position="244"/>
        <end position="265"/>
    </location>
</feature>
<sequence>MAGVLSVAQAELIGLIVHSCLFGIYIILFAQNLPLAVHSNFVSKIRNTNKFLFTANFLLFIFIFLHWIIQIHRSQKAFISNAGKPGDPATVYYAFPADPMNLLKETLYLTQTFIADCTMIYRLWIVYNKKHYVVIGPIMIMMLFVVSAIGAVIALARTTPEENIFVSTAGRWAAMLFPSTVATNILTTSLITYRVWRIHSQVHSMVISSGPNLLSILHIMIESATLYTTTAILLLIGYMAKSTWQFIVIDMISPIIGISFTLMSVRVNRSGSANASQNTQVVSHNIRTEDIGLGSLPVTISQEVTKDYEGS</sequence>
<keyword evidence="1" id="KW-0812">Transmembrane</keyword>
<keyword evidence="1" id="KW-0472">Membrane</keyword>
<reference evidence="2 3" key="1">
    <citation type="journal article" date="2019" name="Nat. Ecol. Evol.">
        <title>Megaphylogeny resolves global patterns of mushroom evolution.</title>
        <authorList>
            <person name="Varga T."/>
            <person name="Krizsan K."/>
            <person name="Foldi C."/>
            <person name="Dima B."/>
            <person name="Sanchez-Garcia M."/>
            <person name="Sanchez-Ramirez S."/>
            <person name="Szollosi G.J."/>
            <person name="Szarkandi J.G."/>
            <person name="Papp V."/>
            <person name="Albert L."/>
            <person name="Andreopoulos W."/>
            <person name="Angelini C."/>
            <person name="Antonin V."/>
            <person name="Barry K.W."/>
            <person name="Bougher N.L."/>
            <person name="Buchanan P."/>
            <person name="Buyck B."/>
            <person name="Bense V."/>
            <person name="Catcheside P."/>
            <person name="Chovatia M."/>
            <person name="Cooper J."/>
            <person name="Damon W."/>
            <person name="Desjardin D."/>
            <person name="Finy P."/>
            <person name="Geml J."/>
            <person name="Haridas S."/>
            <person name="Hughes K."/>
            <person name="Justo A."/>
            <person name="Karasinski D."/>
            <person name="Kautmanova I."/>
            <person name="Kiss B."/>
            <person name="Kocsube S."/>
            <person name="Kotiranta H."/>
            <person name="LaButti K.M."/>
            <person name="Lechner B.E."/>
            <person name="Liimatainen K."/>
            <person name="Lipzen A."/>
            <person name="Lukacs Z."/>
            <person name="Mihaltcheva S."/>
            <person name="Morgado L.N."/>
            <person name="Niskanen T."/>
            <person name="Noordeloos M.E."/>
            <person name="Ohm R.A."/>
            <person name="Ortiz-Santana B."/>
            <person name="Ovrebo C."/>
            <person name="Racz N."/>
            <person name="Riley R."/>
            <person name="Savchenko A."/>
            <person name="Shiryaev A."/>
            <person name="Soop K."/>
            <person name="Spirin V."/>
            <person name="Szebenyi C."/>
            <person name="Tomsovsky M."/>
            <person name="Tulloss R.E."/>
            <person name="Uehling J."/>
            <person name="Grigoriev I.V."/>
            <person name="Vagvolgyi C."/>
            <person name="Papp T."/>
            <person name="Martin F.M."/>
            <person name="Miettinen O."/>
            <person name="Hibbett D.S."/>
            <person name="Nagy L.G."/>
        </authorList>
    </citation>
    <scope>NUCLEOTIDE SEQUENCE [LARGE SCALE GENOMIC DNA]</scope>
    <source>
        <strain evidence="2 3">CBS 962.96</strain>
    </source>
</reference>
<name>A0A4S8MNR6_DENBC</name>
<feature type="transmembrane region" description="Helical" evidence="1">
    <location>
        <begin position="176"/>
        <end position="196"/>
    </location>
</feature>
<gene>
    <name evidence="2" type="ORF">K435DRAFT_791210</name>
</gene>
<organism evidence="2 3">
    <name type="scientific">Dendrothele bispora (strain CBS 962.96)</name>
    <dbReference type="NCBI Taxonomy" id="1314807"/>
    <lineage>
        <taxon>Eukaryota</taxon>
        <taxon>Fungi</taxon>
        <taxon>Dikarya</taxon>
        <taxon>Basidiomycota</taxon>
        <taxon>Agaricomycotina</taxon>
        <taxon>Agaricomycetes</taxon>
        <taxon>Agaricomycetidae</taxon>
        <taxon>Agaricales</taxon>
        <taxon>Agaricales incertae sedis</taxon>
        <taxon>Dendrothele</taxon>
    </lineage>
</organism>
<dbReference type="OrthoDB" id="3250682at2759"/>
<evidence type="ECO:0000256" key="1">
    <source>
        <dbReference type="SAM" id="Phobius"/>
    </source>
</evidence>
<dbReference type="AlphaFoldDB" id="A0A4S8MNR6"/>
<evidence type="ECO:0000313" key="3">
    <source>
        <dbReference type="Proteomes" id="UP000297245"/>
    </source>
</evidence>
<keyword evidence="3" id="KW-1185">Reference proteome</keyword>
<protein>
    <submittedName>
        <fullName evidence="2">Uncharacterized protein</fullName>
    </submittedName>
</protein>
<dbReference type="EMBL" id="ML179059">
    <property type="protein sequence ID" value="THV04189.1"/>
    <property type="molecule type" value="Genomic_DNA"/>
</dbReference>